<name>A0A2G9Q0D7_AQUCT</name>
<dbReference type="OrthoDB" id="445152at2759"/>
<feature type="non-terminal residue" evidence="1">
    <location>
        <position position="1"/>
    </location>
</feature>
<dbReference type="Proteomes" id="UP000228934">
    <property type="component" value="Unassembled WGS sequence"/>
</dbReference>
<dbReference type="EMBL" id="KV922652">
    <property type="protein sequence ID" value="PIO09068.1"/>
    <property type="molecule type" value="Genomic_DNA"/>
</dbReference>
<dbReference type="AlphaFoldDB" id="A0A2G9Q0D7"/>
<proteinExistence type="predicted"/>
<gene>
    <name evidence="1" type="ORF">AB205_0024710</name>
</gene>
<accession>A0A2G9Q0D7</accession>
<dbReference type="PANTHER" id="PTHR12517:SF0">
    <property type="entry name" value="INTERMEMBRANE LIPID TRANSFER PROTEIN VPS13B"/>
    <property type="match status" value="1"/>
</dbReference>
<evidence type="ECO:0000313" key="1">
    <source>
        <dbReference type="EMBL" id="PIO09068.1"/>
    </source>
</evidence>
<reference evidence="2" key="1">
    <citation type="journal article" date="2017" name="Nat. Commun.">
        <title>The North American bullfrog draft genome provides insight into hormonal regulation of long noncoding RNA.</title>
        <authorList>
            <person name="Hammond S.A."/>
            <person name="Warren R.L."/>
            <person name="Vandervalk B.P."/>
            <person name="Kucuk E."/>
            <person name="Khan H."/>
            <person name="Gibb E.A."/>
            <person name="Pandoh P."/>
            <person name="Kirk H."/>
            <person name="Zhao Y."/>
            <person name="Jones M."/>
            <person name="Mungall A.J."/>
            <person name="Coope R."/>
            <person name="Pleasance S."/>
            <person name="Moore R.A."/>
            <person name="Holt R.A."/>
            <person name="Round J.M."/>
            <person name="Ohora S."/>
            <person name="Walle B.V."/>
            <person name="Veldhoen N."/>
            <person name="Helbing C.C."/>
            <person name="Birol I."/>
        </authorList>
    </citation>
    <scope>NUCLEOTIDE SEQUENCE [LARGE SCALE GENOMIC DNA]</scope>
</reference>
<protein>
    <submittedName>
        <fullName evidence="1">Uncharacterized protein</fullName>
    </submittedName>
</protein>
<sequence length="186" mass="20724">LKKKLVSHSSESESGSQSACDQLVTPTALAACTRVDSCFTPWLVPSFGVSVQFAHLELHLCHHVDQLGSVPPRCLQPFISDKTMPSDLEYMVVSLKEPQVYLRQWSGSTVCKELQFSSEVECQLLECRNLTMRNLVKQFHLQGQVAISIGTLEKLIDGTVLVDPIFINFGQHSVHSINTAIQAWQQ</sequence>
<dbReference type="InterPro" id="IPR039782">
    <property type="entry name" value="VPS13B"/>
</dbReference>
<organism evidence="1 2">
    <name type="scientific">Aquarana catesbeiana</name>
    <name type="common">American bullfrog</name>
    <name type="synonym">Rana catesbeiana</name>
    <dbReference type="NCBI Taxonomy" id="8400"/>
    <lineage>
        <taxon>Eukaryota</taxon>
        <taxon>Metazoa</taxon>
        <taxon>Chordata</taxon>
        <taxon>Craniata</taxon>
        <taxon>Vertebrata</taxon>
        <taxon>Euteleostomi</taxon>
        <taxon>Amphibia</taxon>
        <taxon>Batrachia</taxon>
        <taxon>Anura</taxon>
        <taxon>Neobatrachia</taxon>
        <taxon>Ranoidea</taxon>
        <taxon>Ranidae</taxon>
        <taxon>Aquarana</taxon>
    </lineage>
</organism>
<evidence type="ECO:0000313" key="2">
    <source>
        <dbReference type="Proteomes" id="UP000228934"/>
    </source>
</evidence>
<dbReference type="PANTHER" id="PTHR12517">
    <property type="entry name" value="VACUOLAR PROTEIN SORTING-ASSOCIATED PROTEIN 13B"/>
    <property type="match status" value="1"/>
</dbReference>
<feature type="non-terminal residue" evidence="1">
    <location>
        <position position="186"/>
    </location>
</feature>
<keyword evidence="2" id="KW-1185">Reference proteome</keyword>